<name>Z9JLH7_9GAMM</name>
<protein>
    <submittedName>
        <fullName evidence="1">Uncharacterized protein</fullName>
    </submittedName>
</protein>
<dbReference type="EMBL" id="JDSQ01000002">
    <property type="protein sequence ID" value="EWS79270.1"/>
    <property type="molecule type" value="Genomic_DNA"/>
</dbReference>
<reference evidence="1 2" key="1">
    <citation type="journal article" date="2014" name="Genome Announc.">
        <title>Draft Genome Sequence of Xylella fastidiosa Pear Leaf Scorch Strain in Taiwan.</title>
        <authorList>
            <person name="Su C.C."/>
            <person name="Deng W.L."/>
            <person name="Jan F.J."/>
            <person name="Chang C.J."/>
            <person name="Huang H."/>
            <person name="Chen J."/>
        </authorList>
    </citation>
    <scope>NUCLEOTIDE SEQUENCE [LARGE SCALE GENOMIC DNA]</scope>
    <source>
        <strain evidence="1 2">PLS229</strain>
    </source>
</reference>
<accession>Z9JLH7</accession>
<evidence type="ECO:0000313" key="2">
    <source>
        <dbReference type="Proteomes" id="UP000020406"/>
    </source>
</evidence>
<comment type="caution">
    <text evidence="1">The sequence shown here is derived from an EMBL/GenBank/DDBJ whole genome shotgun (WGS) entry which is preliminary data.</text>
</comment>
<sequence>MQSLSQNWLAELAQRLADTSIRLSQPERWYDDQQTKLSLMVLSIKTIQ</sequence>
<proteinExistence type="predicted"/>
<dbReference type="Proteomes" id="UP000020406">
    <property type="component" value="Unassembled WGS sequence"/>
</dbReference>
<evidence type="ECO:0000313" key="1">
    <source>
        <dbReference type="EMBL" id="EWS79270.1"/>
    </source>
</evidence>
<gene>
    <name evidence="1" type="ORF">AF72_01905</name>
</gene>
<dbReference type="AlphaFoldDB" id="Z9JLH7"/>
<organism evidence="1 2">
    <name type="scientific">Xylella taiwanensis</name>
    <dbReference type="NCBI Taxonomy" id="1444770"/>
    <lineage>
        <taxon>Bacteria</taxon>
        <taxon>Pseudomonadati</taxon>
        <taxon>Pseudomonadota</taxon>
        <taxon>Gammaproteobacteria</taxon>
        <taxon>Lysobacterales</taxon>
        <taxon>Lysobacteraceae</taxon>
        <taxon>Xylella</taxon>
    </lineage>
</organism>